<reference evidence="6 7" key="1">
    <citation type="submission" date="2013-11" db="EMBL/GenBank/DDBJ databases">
        <title>Genome sequencing of Stegodyphus mimosarum.</title>
        <authorList>
            <person name="Bechsgaard J."/>
        </authorList>
    </citation>
    <scope>NUCLEOTIDE SEQUENCE [LARGE SCALE GENOMIC DNA]</scope>
</reference>
<feature type="non-terminal residue" evidence="6">
    <location>
        <position position="246"/>
    </location>
</feature>
<protein>
    <recommendedName>
        <fullName evidence="2">Regulatory protein zeste</fullName>
    </recommendedName>
</protein>
<dbReference type="EMBL" id="KK114836">
    <property type="protein sequence ID" value="KFM63462.1"/>
    <property type="molecule type" value="Genomic_DNA"/>
</dbReference>
<evidence type="ECO:0000256" key="1">
    <source>
        <dbReference type="ARBA" id="ARBA00011764"/>
    </source>
</evidence>
<organism evidence="6 7">
    <name type="scientific">Stegodyphus mimosarum</name>
    <name type="common">African social velvet spider</name>
    <dbReference type="NCBI Taxonomy" id="407821"/>
    <lineage>
        <taxon>Eukaryota</taxon>
        <taxon>Metazoa</taxon>
        <taxon>Ecdysozoa</taxon>
        <taxon>Arthropoda</taxon>
        <taxon>Chelicerata</taxon>
        <taxon>Arachnida</taxon>
        <taxon>Araneae</taxon>
        <taxon>Araneomorphae</taxon>
        <taxon>Entelegynae</taxon>
        <taxon>Eresoidea</taxon>
        <taxon>Eresidae</taxon>
        <taxon>Stegodyphus</taxon>
    </lineage>
</organism>
<comment type="subunit">
    <text evidence="1">Self-associates forming complexes of several hundred monomers.</text>
</comment>
<keyword evidence="7" id="KW-1185">Reference proteome</keyword>
<dbReference type="Pfam" id="PF13873">
    <property type="entry name" value="Myb_DNA-bind_5"/>
    <property type="match status" value="1"/>
</dbReference>
<feature type="domain" description="Myb/SANT-like DNA-binding" evidence="5">
    <location>
        <begin position="6"/>
        <end position="81"/>
    </location>
</feature>
<evidence type="ECO:0000256" key="3">
    <source>
        <dbReference type="ARBA" id="ARBA00025466"/>
    </source>
</evidence>
<evidence type="ECO:0000313" key="7">
    <source>
        <dbReference type="Proteomes" id="UP000054359"/>
    </source>
</evidence>
<name>A0A087TEC3_STEMI</name>
<keyword evidence="4" id="KW-0175">Coiled coil</keyword>
<evidence type="ECO:0000313" key="6">
    <source>
        <dbReference type="EMBL" id="KFM63462.1"/>
    </source>
</evidence>
<evidence type="ECO:0000259" key="5">
    <source>
        <dbReference type="Pfam" id="PF13873"/>
    </source>
</evidence>
<dbReference type="AlphaFoldDB" id="A0A087TEC3"/>
<evidence type="ECO:0000256" key="4">
    <source>
        <dbReference type="SAM" id="Coils"/>
    </source>
</evidence>
<accession>A0A087TEC3</accession>
<dbReference type="InterPro" id="IPR028002">
    <property type="entry name" value="Myb_DNA-bind_5"/>
</dbReference>
<sequence length="246" mass="28302">MALLAKKTTANQFGIMIAFFEKYPYLINKGNDNFSKSDIQSKWQELAEILNAEPNGPSKNVDTWKKTWRDYKFCVKKKAAKFAHYKKRNEGGPIPNMLSPIEERVLTLFDDVTSNGDEETDSQVHIKNCDPMLPPEILYGTTVVNLNMSFEKNKDISSGIKNGKTSTEPQIIKNLFEDQDSIEQEHIQIDDSREQKYKILEQTSLYRQKLKLYERKVVASERKAAAMERKAAAMERQANAVERQLT</sequence>
<gene>
    <name evidence="6" type="ORF">X975_01463</name>
</gene>
<proteinExistence type="predicted"/>
<comment type="function">
    <text evidence="3">Involved in transvection phenomena (= synapsis-dependent gene expression), where the synaptic pairing of chromosomes carrying genes with which zeste interacts influences the expression of these genes. Zeste binds to DNA and stimulates transcription from a nearby promoter.</text>
</comment>
<feature type="coiled-coil region" evidence="4">
    <location>
        <begin position="210"/>
        <end position="244"/>
    </location>
</feature>
<dbReference type="OMA" id="QEHIQID"/>
<evidence type="ECO:0000256" key="2">
    <source>
        <dbReference type="ARBA" id="ARBA00016807"/>
    </source>
</evidence>
<dbReference type="OrthoDB" id="7695594at2759"/>
<dbReference type="Proteomes" id="UP000054359">
    <property type="component" value="Unassembled WGS sequence"/>
</dbReference>